<dbReference type="GO" id="GO:0008893">
    <property type="term" value="F:guanosine-3',5'-bis(diphosphate) 3'-diphosphatase activity"/>
    <property type="evidence" value="ECO:0007669"/>
    <property type="project" value="TreeGrafter"/>
</dbReference>
<keyword evidence="2 3" id="KW-0378">Hydrolase</keyword>
<reference evidence="6" key="1">
    <citation type="journal article" date="2017" name="Genome Biol. Evol.">
        <title>Comparative Genomic Analysis Identifies a Campylobacter Clade Deficient in Selenium Metabolism.</title>
        <authorList>
            <person name="Miller W.G."/>
            <person name="Yee E."/>
            <person name="Lopes B.S."/>
            <person name="Chapman M.H."/>
            <person name="Huynh S."/>
            <person name="Bono J.L."/>
            <person name="Parker C.T."/>
            <person name="Strachan N.J.C."/>
            <person name="Forbes K.J."/>
        </authorList>
    </citation>
    <scope>NUCLEOTIDE SEQUENCE [LARGE SCALE GENOMIC DNA]</scope>
    <source>
        <strain evidence="6">NCTC 13004</strain>
    </source>
</reference>
<organism evidence="5 6">
    <name type="scientific">Campylobacter lanienae NCTC 13004</name>
    <dbReference type="NCBI Taxonomy" id="1031753"/>
    <lineage>
        <taxon>Bacteria</taxon>
        <taxon>Pseudomonadati</taxon>
        <taxon>Campylobacterota</taxon>
        <taxon>Epsilonproteobacteria</taxon>
        <taxon>Campylobacterales</taxon>
        <taxon>Campylobacteraceae</taxon>
        <taxon>Campylobacter</taxon>
    </lineage>
</organism>
<dbReference type="Pfam" id="PF00293">
    <property type="entry name" value="NUDIX"/>
    <property type="match status" value="1"/>
</dbReference>
<reference evidence="6" key="2">
    <citation type="journal article" date="2017" name="Genome Biol. Evol.">
        <title>Comparative genomic analysis identifies a Campylobacter clade deficient in selenium metabolism.</title>
        <authorList>
            <person name="Miller W.G."/>
            <person name="Yee E."/>
            <person name="Lopes B.S."/>
            <person name="Chapman M.H."/>
            <person name="Huynh S."/>
            <person name="Bono J.L."/>
            <person name="Parker C.T."/>
            <person name="Strachan N.J.C."/>
            <person name="Forbes K.J."/>
        </authorList>
    </citation>
    <scope>NUCLEOTIDE SEQUENCE [LARGE SCALE GENOMIC DNA]</scope>
    <source>
        <strain evidence="6">NCTC 13004</strain>
    </source>
</reference>
<evidence type="ECO:0000256" key="2">
    <source>
        <dbReference type="ARBA" id="ARBA00022801"/>
    </source>
</evidence>
<sequence length="156" mass="18079">MDKGKRYRPNVAAIILSPSYPLECKVFIAQRHDISGAWQFPQGGIDEGESPKEALFRELEEEIGTNEIEILCEHPKWLEYDFPESIAKKMAPYDGQTQRYFLVRLKPNAKIDLATKHPEFDDYCFMPVNDVLSKVNHFKKGAYAKVLKYFKDEGFI</sequence>
<dbReference type="GO" id="GO:0019693">
    <property type="term" value="P:ribose phosphate metabolic process"/>
    <property type="evidence" value="ECO:0007669"/>
    <property type="project" value="TreeGrafter"/>
</dbReference>
<dbReference type="AlphaFoldDB" id="A0A1X9SMZ4"/>
<evidence type="ECO:0000313" key="6">
    <source>
        <dbReference type="Proteomes" id="UP000202031"/>
    </source>
</evidence>
<dbReference type="Gene3D" id="3.90.79.10">
    <property type="entry name" value="Nucleoside Triphosphate Pyrophosphohydrolase"/>
    <property type="match status" value="1"/>
</dbReference>
<dbReference type="CDD" id="cd03671">
    <property type="entry name" value="NUDIX_Ap4A_hydrolase_plant_like"/>
    <property type="match status" value="1"/>
</dbReference>
<dbReference type="NCBIfam" id="NF001936">
    <property type="entry name" value="PRK00714.1-3"/>
    <property type="match status" value="1"/>
</dbReference>
<dbReference type="SUPFAM" id="SSF55811">
    <property type="entry name" value="Nudix"/>
    <property type="match status" value="1"/>
</dbReference>
<dbReference type="EMBL" id="CP015578">
    <property type="protein sequence ID" value="ARQ97623.1"/>
    <property type="molecule type" value="Genomic_DNA"/>
</dbReference>
<comment type="similarity">
    <text evidence="3">Belongs to the Nudix hydrolase family.</text>
</comment>
<dbReference type="GO" id="GO:0034432">
    <property type="term" value="F:bis(5'-adenosyl)-pentaphosphatase activity"/>
    <property type="evidence" value="ECO:0007669"/>
    <property type="project" value="TreeGrafter"/>
</dbReference>
<dbReference type="RefSeq" id="WP_086239936.1">
    <property type="nucleotide sequence ID" value="NZ_CP015578.1"/>
</dbReference>
<dbReference type="PANTHER" id="PTHR11839">
    <property type="entry name" value="UDP/ADP-SUGAR PYROPHOSPHATASE"/>
    <property type="match status" value="1"/>
</dbReference>
<dbReference type="InterPro" id="IPR000086">
    <property type="entry name" value="NUDIX_hydrolase_dom"/>
</dbReference>
<name>A0A1X9SMZ4_9BACT</name>
<dbReference type="PRINTS" id="PR00502">
    <property type="entry name" value="NUDIXFAMILY"/>
</dbReference>
<proteinExistence type="inferred from homology"/>
<dbReference type="Proteomes" id="UP000202031">
    <property type="component" value="Chromosome"/>
</dbReference>
<dbReference type="InterPro" id="IPR015797">
    <property type="entry name" value="NUDIX_hydrolase-like_dom_sf"/>
</dbReference>
<comment type="cofactor">
    <cofactor evidence="1">
        <name>Mn(2+)</name>
        <dbReference type="ChEBI" id="CHEBI:29035"/>
    </cofactor>
</comment>
<dbReference type="InterPro" id="IPR020084">
    <property type="entry name" value="NUDIX_hydrolase_CS"/>
</dbReference>
<evidence type="ECO:0000313" key="5">
    <source>
        <dbReference type="EMBL" id="ARQ97623.1"/>
    </source>
</evidence>
<evidence type="ECO:0000256" key="1">
    <source>
        <dbReference type="ARBA" id="ARBA00001936"/>
    </source>
</evidence>
<accession>A0A1X9SMZ4</accession>
<feature type="domain" description="Nudix hydrolase" evidence="4">
    <location>
        <begin position="6"/>
        <end position="148"/>
    </location>
</feature>
<dbReference type="KEGG" id="clx:CLAN_0878"/>
<dbReference type="EC" id="3.6.1.-" evidence="5"/>
<dbReference type="GO" id="GO:0006753">
    <property type="term" value="P:nucleoside phosphate metabolic process"/>
    <property type="evidence" value="ECO:0007669"/>
    <property type="project" value="TreeGrafter"/>
</dbReference>
<gene>
    <name evidence="5" type="primary">rppH</name>
    <name evidence="5" type="ORF">CLAN_0878</name>
</gene>
<evidence type="ECO:0000256" key="3">
    <source>
        <dbReference type="RuleBase" id="RU003476"/>
    </source>
</evidence>
<dbReference type="PROSITE" id="PS00893">
    <property type="entry name" value="NUDIX_BOX"/>
    <property type="match status" value="1"/>
</dbReference>
<dbReference type="PROSITE" id="PS51462">
    <property type="entry name" value="NUDIX"/>
    <property type="match status" value="1"/>
</dbReference>
<dbReference type="NCBIfam" id="NF001938">
    <property type="entry name" value="PRK00714.1-5"/>
    <property type="match status" value="1"/>
</dbReference>
<dbReference type="PANTHER" id="PTHR11839:SF22">
    <property type="entry name" value="NUDIX HYDROLASE 26, CHLOROPLASTIC"/>
    <property type="match status" value="1"/>
</dbReference>
<evidence type="ECO:0000259" key="4">
    <source>
        <dbReference type="PROSITE" id="PS51462"/>
    </source>
</evidence>
<dbReference type="InterPro" id="IPR022927">
    <property type="entry name" value="RppH"/>
</dbReference>
<dbReference type="GeneID" id="46921351"/>
<protein>
    <submittedName>
        <fullName evidence="5">RNA pyrophosphohydrolase</fullName>
        <ecNumber evidence="5">3.6.1.-</ecNumber>
    </submittedName>
</protein>
<dbReference type="InterPro" id="IPR020476">
    <property type="entry name" value="Nudix_hydrolase"/>
</dbReference>